<evidence type="ECO:0000313" key="3">
    <source>
        <dbReference type="Proteomes" id="UP000823631"/>
    </source>
</evidence>
<protein>
    <submittedName>
        <fullName evidence="2">Bax inhibitor-1/YccA family protein</fullName>
    </submittedName>
</protein>
<sequence length="246" mass="25896">MHSTNPAAAVLARSAGQINFGGVAAGATMSGTTSKALLYCALTVLVGYWAMTYSLGYIIANLALPKALMFGSLIAGVVLAFVTLFNPKVAPITAPIYAVLEGAALGSVSAAFELKYPGIVSTAVLSTFAVVMAMLVLWKFRLIVPTARFRAVVTGALTGIVLLYIANLIFSLFGSQLLPSSGPVSIGISLIICTVAALSLVLDFDTIEQSVEAGLPKYFEAFNAFSLLITICWLYVEILNLLSKRE</sequence>
<feature type="transmembrane region" description="Helical" evidence="1">
    <location>
        <begin position="222"/>
        <end position="242"/>
    </location>
</feature>
<name>A0A9D9GSQ9_9GAMM</name>
<feature type="transmembrane region" description="Helical" evidence="1">
    <location>
        <begin position="67"/>
        <end position="86"/>
    </location>
</feature>
<feature type="transmembrane region" description="Helical" evidence="1">
    <location>
        <begin position="184"/>
        <end position="202"/>
    </location>
</feature>
<comment type="caution">
    <text evidence="2">The sequence shown here is derived from an EMBL/GenBank/DDBJ whole genome shotgun (WGS) entry which is preliminary data.</text>
</comment>
<reference evidence="2" key="1">
    <citation type="submission" date="2020-10" db="EMBL/GenBank/DDBJ databases">
        <authorList>
            <person name="Gilroy R."/>
        </authorList>
    </citation>
    <scope>NUCLEOTIDE SEQUENCE</scope>
    <source>
        <strain evidence="2">17213</strain>
    </source>
</reference>
<dbReference type="Proteomes" id="UP000823631">
    <property type="component" value="Unassembled WGS sequence"/>
</dbReference>
<feature type="transmembrane region" description="Helical" evidence="1">
    <location>
        <begin position="92"/>
        <end position="112"/>
    </location>
</feature>
<feature type="transmembrane region" description="Helical" evidence="1">
    <location>
        <begin position="36"/>
        <end position="60"/>
    </location>
</feature>
<feature type="transmembrane region" description="Helical" evidence="1">
    <location>
        <begin position="119"/>
        <end position="140"/>
    </location>
</feature>
<gene>
    <name evidence="2" type="ORF">IAB19_02895</name>
</gene>
<evidence type="ECO:0000313" key="2">
    <source>
        <dbReference type="EMBL" id="MBO8415311.1"/>
    </source>
</evidence>
<keyword evidence="1" id="KW-0812">Transmembrane</keyword>
<dbReference type="AlphaFoldDB" id="A0A9D9GSQ9"/>
<evidence type="ECO:0000256" key="1">
    <source>
        <dbReference type="SAM" id="Phobius"/>
    </source>
</evidence>
<dbReference type="PANTHER" id="PTHR41282">
    <property type="entry name" value="CONSERVED TRANSMEMBRANE PROTEIN-RELATED"/>
    <property type="match status" value="1"/>
</dbReference>
<keyword evidence="1" id="KW-1133">Transmembrane helix</keyword>
<accession>A0A9D9GSQ9</accession>
<dbReference type="EMBL" id="JADINH010000055">
    <property type="protein sequence ID" value="MBO8415311.1"/>
    <property type="molecule type" value="Genomic_DNA"/>
</dbReference>
<reference evidence="2" key="2">
    <citation type="journal article" date="2021" name="PeerJ">
        <title>Extensive microbial diversity within the chicken gut microbiome revealed by metagenomics and culture.</title>
        <authorList>
            <person name="Gilroy R."/>
            <person name="Ravi A."/>
            <person name="Getino M."/>
            <person name="Pursley I."/>
            <person name="Horton D.L."/>
            <person name="Alikhan N.F."/>
            <person name="Baker D."/>
            <person name="Gharbi K."/>
            <person name="Hall N."/>
            <person name="Watson M."/>
            <person name="Adriaenssens E.M."/>
            <person name="Foster-Nyarko E."/>
            <person name="Jarju S."/>
            <person name="Secka A."/>
            <person name="Antonio M."/>
            <person name="Oren A."/>
            <person name="Chaudhuri R.R."/>
            <person name="La Ragione R."/>
            <person name="Hildebrand F."/>
            <person name="Pallen M.J."/>
        </authorList>
    </citation>
    <scope>NUCLEOTIDE SEQUENCE</scope>
    <source>
        <strain evidence="2">17213</strain>
    </source>
</reference>
<dbReference type="PANTHER" id="PTHR41282:SF1">
    <property type="entry name" value="CONSERVED TRANSMEMBRANE PROTEIN-RELATED"/>
    <property type="match status" value="1"/>
</dbReference>
<dbReference type="InterPro" id="IPR010539">
    <property type="entry name" value="BaxI_1-like"/>
</dbReference>
<feature type="transmembrane region" description="Helical" evidence="1">
    <location>
        <begin position="152"/>
        <end position="172"/>
    </location>
</feature>
<keyword evidence="1" id="KW-0472">Membrane</keyword>
<proteinExistence type="predicted"/>
<dbReference type="Pfam" id="PF12811">
    <property type="entry name" value="BaxI_1"/>
    <property type="match status" value="1"/>
</dbReference>
<organism evidence="2 3">
    <name type="scientific">Candidatus Avisuccinivibrio stercorigallinarum</name>
    <dbReference type="NCBI Taxonomy" id="2840704"/>
    <lineage>
        <taxon>Bacteria</taxon>
        <taxon>Pseudomonadati</taxon>
        <taxon>Pseudomonadota</taxon>
        <taxon>Gammaproteobacteria</taxon>
        <taxon>Aeromonadales</taxon>
        <taxon>Succinivibrionaceae</taxon>
        <taxon>Succinivibrionaceae incertae sedis</taxon>
        <taxon>Candidatus Avisuccinivibrio</taxon>
    </lineage>
</organism>